<reference evidence="3" key="1">
    <citation type="submission" date="2016-11" db="EMBL/GenBank/DDBJ databases">
        <title>The genome of Nicotiana attenuata.</title>
        <authorList>
            <person name="Xu S."/>
            <person name="Brockmoeller T."/>
            <person name="Gaquerel E."/>
            <person name="Navarro A."/>
            <person name="Kuhl H."/>
            <person name="Gase K."/>
            <person name="Ling Z."/>
            <person name="Zhou W."/>
            <person name="Kreitzer C."/>
            <person name="Stanke M."/>
            <person name="Tang H."/>
            <person name="Lyons E."/>
            <person name="Pandey P."/>
            <person name="Pandey S.P."/>
            <person name="Timmermann B."/>
            <person name="Baldwin I.T."/>
        </authorList>
    </citation>
    <scope>NUCLEOTIDE SEQUENCE [LARGE SCALE GENOMIC DNA]</scope>
    <source>
        <strain evidence="3">UT</strain>
    </source>
</reference>
<dbReference type="SMR" id="A0A314L1Z7"/>
<dbReference type="PANTHER" id="PTHR36339:SF2">
    <property type="entry name" value="F23A5.5"/>
    <property type="match status" value="1"/>
</dbReference>
<evidence type="ECO:0000256" key="1">
    <source>
        <dbReference type="SAM" id="MobiDB-lite"/>
    </source>
</evidence>
<dbReference type="Proteomes" id="UP000187609">
    <property type="component" value="Unassembled WGS sequence"/>
</dbReference>
<keyword evidence="2" id="KW-0472">Membrane</keyword>
<protein>
    <submittedName>
        <fullName evidence="3">Uncharacterized protein</fullName>
    </submittedName>
</protein>
<dbReference type="Gramene" id="OIT35658">
    <property type="protein sequence ID" value="OIT35658"/>
    <property type="gene ID" value="A4A49_21626"/>
</dbReference>
<dbReference type="OrthoDB" id="2021107at2759"/>
<sequence length="241" mass="27020">MSVMFRGRSILVRLSRRSTLLQRRTLCGNNKQITLGNNNNGKVSSNSAEEVNNSVSLSRHDAYKQLENLDFMTAAKMLFTDPPKKKKFGIDFHLVQFFFACLPSLAVYLVAQYSRYEMRRMEAEAELKKKAEEEAKAKELELMAEEEKQATDPQLSEVKARLDKLEETIKEIVVDSKKQSNDVAERSVSNAVKKGPGTTEPGTPDAKEKTTSSSDGKTQPRTSLPDQKQIKNEGSSPDAKK</sequence>
<feature type="region of interest" description="Disordered" evidence="1">
    <location>
        <begin position="173"/>
        <end position="241"/>
    </location>
</feature>
<dbReference type="STRING" id="49451.A0A314L1Z7"/>
<dbReference type="AlphaFoldDB" id="A0A314L1Z7"/>
<keyword evidence="2" id="KW-1133">Transmembrane helix</keyword>
<proteinExistence type="predicted"/>
<dbReference type="PANTHER" id="PTHR36339">
    <property type="entry name" value="F23A5.5"/>
    <property type="match status" value="1"/>
</dbReference>
<feature type="compositionally biased region" description="Polar residues" evidence="1">
    <location>
        <begin position="211"/>
        <end position="226"/>
    </location>
</feature>
<evidence type="ECO:0000256" key="2">
    <source>
        <dbReference type="SAM" id="Phobius"/>
    </source>
</evidence>
<evidence type="ECO:0000313" key="3">
    <source>
        <dbReference type="EMBL" id="OIT35658.1"/>
    </source>
</evidence>
<gene>
    <name evidence="3" type="ORF">A4A49_21626</name>
</gene>
<keyword evidence="4" id="KW-1185">Reference proteome</keyword>
<keyword evidence="2" id="KW-0812">Transmembrane</keyword>
<name>A0A314L1Z7_NICAT</name>
<feature type="transmembrane region" description="Helical" evidence="2">
    <location>
        <begin position="92"/>
        <end position="111"/>
    </location>
</feature>
<evidence type="ECO:0000313" key="4">
    <source>
        <dbReference type="Proteomes" id="UP000187609"/>
    </source>
</evidence>
<comment type="caution">
    <text evidence="3">The sequence shown here is derived from an EMBL/GenBank/DDBJ whole genome shotgun (WGS) entry which is preliminary data.</text>
</comment>
<feature type="compositionally biased region" description="Basic and acidic residues" evidence="1">
    <location>
        <begin position="173"/>
        <end position="185"/>
    </location>
</feature>
<accession>A0A314L1Z7</accession>
<organism evidence="3 4">
    <name type="scientific">Nicotiana attenuata</name>
    <name type="common">Coyote tobacco</name>
    <dbReference type="NCBI Taxonomy" id="49451"/>
    <lineage>
        <taxon>Eukaryota</taxon>
        <taxon>Viridiplantae</taxon>
        <taxon>Streptophyta</taxon>
        <taxon>Embryophyta</taxon>
        <taxon>Tracheophyta</taxon>
        <taxon>Spermatophyta</taxon>
        <taxon>Magnoliopsida</taxon>
        <taxon>eudicotyledons</taxon>
        <taxon>Gunneridae</taxon>
        <taxon>Pentapetalae</taxon>
        <taxon>asterids</taxon>
        <taxon>lamiids</taxon>
        <taxon>Solanales</taxon>
        <taxon>Solanaceae</taxon>
        <taxon>Nicotianoideae</taxon>
        <taxon>Nicotianeae</taxon>
        <taxon>Nicotiana</taxon>
    </lineage>
</organism>
<dbReference type="EMBL" id="MJEQ01000529">
    <property type="protein sequence ID" value="OIT35658.1"/>
    <property type="molecule type" value="Genomic_DNA"/>
</dbReference>
<dbReference type="KEGG" id="nau:109243082"/>